<keyword evidence="5" id="KW-0520">NAD</keyword>
<dbReference type="AlphaFoldDB" id="A0AAV2TTV1"/>
<dbReference type="InterPro" id="IPR042081">
    <property type="entry name" value="RNA_2'-PTrans_C"/>
</dbReference>
<sequence length="212" mass="24000">MAAAATHRSRRDVGISKKLAWILRHGAPKVGLSYQYGGYLFLDDVLRLKEFAGITEKDVKEVVEGNNKRRFELMTDEPTGRVMVRASQGHSVAIDGLDLTEITDADQYPTVIHGTYFKNWEKIKREGLRRFSRNHIHFAPGELGDGDVISGMRESAEVLIYINLAKALADGYRFFISRNRVILTEGNEEGCLPPKYFSAAYQRRPRVLLPLC</sequence>
<evidence type="ECO:0000256" key="3">
    <source>
        <dbReference type="ARBA" id="ARBA00012007"/>
    </source>
</evidence>
<evidence type="ECO:0000313" key="7">
    <source>
        <dbReference type="EMBL" id="CAL5139316.1"/>
    </source>
</evidence>
<gene>
    <name evidence="7" type="ORF">CDAUBV1_LOCUS14344</name>
</gene>
<dbReference type="SUPFAM" id="SSF56399">
    <property type="entry name" value="ADP-ribosylation"/>
    <property type="match status" value="1"/>
</dbReference>
<dbReference type="GO" id="GO:0000215">
    <property type="term" value="F:tRNA 2'-phosphotransferase activity"/>
    <property type="evidence" value="ECO:0007669"/>
    <property type="project" value="UniProtKB-EC"/>
</dbReference>
<evidence type="ECO:0000256" key="2">
    <source>
        <dbReference type="ARBA" id="ARBA00009836"/>
    </source>
</evidence>
<dbReference type="GO" id="GO:0006388">
    <property type="term" value="P:tRNA splicing, via endonucleolytic cleavage and ligation"/>
    <property type="evidence" value="ECO:0007669"/>
    <property type="project" value="TreeGrafter"/>
</dbReference>
<comment type="function">
    <text evidence="1">Catalyzes the last step of tRNA splicing, the transfer of the splice junction 2'-phosphate from ligated tRNA to NAD to produce ADP-ribose 1''-2'' cyclic phosphate.</text>
</comment>
<evidence type="ECO:0000256" key="1">
    <source>
        <dbReference type="ARBA" id="ARBA00003343"/>
    </source>
</evidence>
<dbReference type="PANTHER" id="PTHR12684:SF2">
    <property type="entry name" value="TRNA 2'-PHOSPHOTRANSFERASE 1"/>
    <property type="match status" value="1"/>
</dbReference>
<dbReference type="Pfam" id="PF01885">
    <property type="entry name" value="PTS_2-RNA"/>
    <property type="match status" value="1"/>
</dbReference>
<protein>
    <recommendedName>
        <fullName evidence="3">2'-phosphotransferase</fullName>
        <ecNumber evidence="3">2.7.1.160</ecNumber>
    </recommendedName>
</protein>
<evidence type="ECO:0000256" key="5">
    <source>
        <dbReference type="ARBA" id="ARBA00023027"/>
    </source>
</evidence>
<comment type="caution">
    <text evidence="7">The sequence shown here is derived from an EMBL/GenBank/DDBJ whole genome shotgun (WGS) entry which is preliminary data.</text>
</comment>
<dbReference type="EC" id="2.7.1.160" evidence="3"/>
<organism evidence="7 8">
    <name type="scientific">Calicophoron daubneyi</name>
    <name type="common">Rumen fluke</name>
    <name type="synonym">Paramphistomum daubneyi</name>
    <dbReference type="NCBI Taxonomy" id="300641"/>
    <lineage>
        <taxon>Eukaryota</taxon>
        <taxon>Metazoa</taxon>
        <taxon>Spiralia</taxon>
        <taxon>Lophotrochozoa</taxon>
        <taxon>Platyhelminthes</taxon>
        <taxon>Trematoda</taxon>
        <taxon>Digenea</taxon>
        <taxon>Plagiorchiida</taxon>
        <taxon>Pronocephalata</taxon>
        <taxon>Paramphistomoidea</taxon>
        <taxon>Paramphistomidae</taxon>
        <taxon>Calicophoron</taxon>
    </lineage>
</organism>
<reference evidence="7" key="1">
    <citation type="submission" date="2024-06" db="EMBL/GenBank/DDBJ databases">
        <authorList>
            <person name="Liu X."/>
            <person name="Lenzi L."/>
            <person name="Haldenby T S."/>
            <person name="Uol C."/>
        </authorList>
    </citation>
    <scope>NUCLEOTIDE SEQUENCE</scope>
</reference>
<accession>A0AAV2TTV1</accession>
<comment type="similarity">
    <text evidence="2">Belongs to the KptA/TPT1 family.</text>
</comment>
<comment type="catalytic activity">
    <reaction evidence="6">
        <text>2'-phospho-[ligated tRNA] + NAD(+) = mature tRNA + ADP-alpha-D-ribose 1'',2''-cyclic phosphate + nicotinamide</text>
        <dbReference type="Rhea" id="RHEA:23324"/>
        <dbReference type="Rhea" id="RHEA-COMP:11106"/>
        <dbReference type="Rhea" id="RHEA-COMP:11107"/>
        <dbReference type="ChEBI" id="CHEBI:17154"/>
        <dbReference type="ChEBI" id="CHEBI:57540"/>
        <dbReference type="ChEBI" id="CHEBI:76596"/>
        <dbReference type="ChEBI" id="CHEBI:82883"/>
        <dbReference type="ChEBI" id="CHEBI:85027"/>
        <dbReference type="EC" id="2.7.1.160"/>
    </reaction>
</comment>
<dbReference type="InterPro" id="IPR042080">
    <property type="entry name" value="RNA_2'-PTrans_N"/>
</dbReference>
<dbReference type="Proteomes" id="UP001497525">
    <property type="component" value="Unassembled WGS sequence"/>
</dbReference>
<evidence type="ECO:0000313" key="8">
    <source>
        <dbReference type="Proteomes" id="UP001497525"/>
    </source>
</evidence>
<dbReference type="PANTHER" id="PTHR12684">
    <property type="entry name" value="PUTATIVE PHOSPHOTRANSFERASE"/>
    <property type="match status" value="1"/>
</dbReference>
<name>A0AAV2TTV1_CALDB</name>
<evidence type="ECO:0000256" key="6">
    <source>
        <dbReference type="ARBA" id="ARBA00047949"/>
    </source>
</evidence>
<proteinExistence type="inferred from homology"/>
<keyword evidence="4" id="KW-0808">Transferase</keyword>
<evidence type="ECO:0000256" key="4">
    <source>
        <dbReference type="ARBA" id="ARBA00022679"/>
    </source>
</evidence>
<dbReference type="Gene3D" id="1.10.10.970">
    <property type="entry name" value="RNA 2'-phosphotransferase, Tpt1/KptA family, N-terminal domain"/>
    <property type="match status" value="1"/>
</dbReference>
<dbReference type="InterPro" id="IPR002745">
    <property type="entry name" value="Ptrans_KptA/Tpt1"/>
</dbReference>
<dbReference type="EMBL" id="CAXLJL010000600">
    <property type="protein sequence ID" value="CAL5139316.1"/>
    <property type="molecule type" value="Genomic_DNA"/>
</dbReference>
<dbReference type="Gene3D" id="3.20.170.30">
    <property type="match status" value="1"/>
</dbReference>